<evidence type="ECO:0000313" key="1">
    <source>
        <dbReference type="EMBL" id="JAH11467.1"/>
    </source>
</evidence>
<name>A0A0E9Q4L7_ANGAN</name>
<protein>
    <submittedName>
        <fullName evidence="1">Uncharacterized protein</fullName>
    </submittedName>
</protein>
<reference evidence="1" key="2">
    <citation type="journal article" date="2015" name="Fish Shellfish Immunol.">
        <title>Early steps in the European eel (Anguilla anguilla)-Vibrio vulnificus interaction in the gills: Role of the RtxA13 toxin.</title>
        <authorList>
            <person name="Callol A."/>
            <person name="Pajuelo D."/>
            <person name="Ebbesson L."/>
            <person name="Teles M."/>
            <person name="MacKenzie S."/>
            <person name="Amaro C."/>
        </authorList>
    </citation>
    <scope>NUCLEOTIDE SEQUENCE</scope>
</reference>
<sequence length="23" mass="2633">MNTVRICSPHLSHLFQPTHCLTP</sequence>
<reference evidence="1" key="1">
    <citation type="submission" date="2014-11" db="EMBL/GenBank/DDBJ databases">
        <authorList>
            <person name="Amaro Gonzalez C."/>
        </authorList>
    </citation>
    <scope>NUCLEOTIDE SEQUENCE</scope>
</reference>
<organism evidence="1">
    <name type="scientific">Anguilla anguilla</name>
    <name type="common">European freshwater eel</name>
    <name type="synonym">Muraena anguilla</name>
    <dbReference type="NCBI Taxonomy" id="7936"/>
    <lineage>
        <taxon>Eukaryota</taxon>
        <taxon>Metazoa</taxon>
        <taxon>Chordata</taxon>
        <taxon>Craniata</taxon>
        <taxon>Vertebrata</taxon>
        <taxon>Euteleostomi</taxon>
        <taxon>Actinopterygii</taxon>
        <taxon>Neopterygii</taxon>
        <taxon>Teleostei</taxon>
        <taxon>Anguilliformes</taxon>
        <taxon>Anguillidae</taxon>
        <taxon>Anguilla</taxon>
    </lineage>
</organism>
<dbReference type="EMBL" id="GBXM01097110">
    <property type="protein sequence ID" value="JAH11467.1"/>
    <property type="molecule type" value="Transcribed_RNA"/>
</dbReference>
<accession>A0A0E9Q4L7</accession>
<proteinExistence type="predicted"/>
<dbReference type="AlphaFoldDB" id="A0A0E9Q4L7"/>